<evidence type="ECO:0000313" key="2">
    <source>
        <dbReference type="EMBL" id="RGE86439.1"/>
    </source>
</evidence>
<protein>
    <submittedName>
        <fullName evidence="2">SseB family protein</fullName>
    </submittedName>
</protein>
<keyword evidence="3" id="KW-1185">Reference proteome</keyword>
<name>A0A3E3K146_9FIRM</name>
<dbReference type="GeneID" id="97193259"/>
<gene>
    <name evidence="2" type="ORF">DW016_10275</name>
</gene>
<dbReference type="Proteomes" id="UP000261080">
    <property type="component" value="Unassembled WGS sequence"/>
</dbReference>
<organism evidence="2 3">
    <name type="scientific">Sellimonas intestinalis</name>
    <dbReference type="NCBI Taxonomy" id="1653434"/>
    <lineage>
        <taxon>Bacteria</taxon>
        <taxon>Bacillati</taxon>
        <taxon>Bacillota</taxon>
        <taxon>Clostridia</taxon>
        <taxon>Lachnospirales</taxon>
        <taxon>Lachnospiraceae</taxon>
        <taxon>Sellimonas</taxon>
    </lineage>
</organism>
<proteinExistence type="predicted"/>
<evidence type="ECO:0000313" key="3">
    <source>
        <dbReference type="Proteomes" id="UP000261080"/>
    </source>
</evidence>
<dbReference type="InterPro" id="IPR009839">
    <property type="entry name" value="SseB_N"/>
</dbReference>
<dbReference type="Pfam" id="PF07179">
    <property type="entry name" value="SseB"/>
    <property type="match status" value="1"/>
</dbReference>
<dbReference type="RefSeq" id="WP_024733019.1">
    <property type="nucleotide sequence ID" value="NZ_BAABYU010000001.1"/>
</dbReference>
<dbReference type="AlphaFoldDB" id="A0A3E3K146"/>
<dbReference type="EMBL" id="QVLX01000005">
    <property type="protein sequence ID" value="RGE86439.1"/>
    <property type="molecule type" value="Genomic_DNA"/>
</dbReference>
<comment type="caution">
    <text evidence="2">The sequence shown here is derived from an EMBL/GenBank/DDBJ whole genome shotgun (WGS) entry which is preliminary data.</text>
</comment>
<sequence length="256" mass="29118">MSDEKKNGTLTPQKQEAIRNIQRAPEVYTIASACTRMPYVICDPDTFDDEVLVYMKLEDAQNAAKALAAKKEPVSLVKVENKQLLRFFSNLYAMGVNCVVIGQGLESEISLQLSEIVHRADTEELPEGKIRVENPELVLTALYLMQKTQRLHQGEGESEVKQLQEEVMAHFSRGRYIVAFEADKGVPLLKDKKEDSYQPVFTDVLEFQKFNRENRFRTAVIPAEKIPDLLAPETKGVVINPMSVNLQLQIHKKKRE</sequence>
<evidence type="ECO:0000259" key="1">
    <source>
        <dbReference type="Pfam" id="PF07179"/>
    </source>
</evidence>
<feature type="domain" description="SseB protein N-terminal" evidence="1">
    <location>
        <begin position="160"/>
        <end position="248"/>
    </location>
</feature>
<reference evidence="2 3" key="1">
    <citation type="submission" date="2018-08" db="EMBL/GenBank/DDBJ databases">
        <title>A genome reference for cultivated species of the human gut microbiota.</title>
        <authorList>
            <person name="Zou Y."/>
            <person name="Xue W."/>
            <person name="Luo G."/>
        </authorList>
    </citation>
    <scope>NUCLEOTIDE SEQUENCE [LARGE SCALE GENOMIC DNA]</scope>
    <source>
        <strain evidence="2 3">AF37-2AT</strain>
    </source>
</reference>
<dbReference type="OrthoDB" id="1763382at2"/>
<accession>A0A3E3K146</accession>